<dbReference type="FunFam" id="3.30.160.60:FF:001660">
    <property type="entry name" value="Uncharacterized protein"/>
    <property type="match status" value="1"/>
</dbReference>
<evidence type="ECO:0000313" key="12">
    <source>
        <dbReference type="RefSeq" id="XP_035664690.1"/>
    </source>
</evidence>
<protein>
    <submittedName>
        <fullName evidence="12">Zinc finger protein 320-like</fullName>
    </submittedName>
</protein>
<dbReference type="Gene3D" id="3.30.160.60">
    <property type="entry name" value="Classic Zinc Finger"/>
    <property type="match status" value="4"/>
</dbReference>
<dbReference type="Proteomes" id="UP000001554">
    <property type="component" value="Unplaced"/>
</dbReference>
<accession>A0A9J7HRZ4</accession>
<dbReference type="FunFam" id="3.30.160.60:FF:001628">
    <property type="entry name" value="Uncharacterized protein"/>
    <property type="match status" value="1"/>
</dbReference>
<dbReference type="SMART" id="SM00355">
    <property type="entry name" value="ZnF_C2H2"/>
    <property type="match status" value="3"/>
</dbReference>
<evidence type="ECO:0000256" key="8">
    <source>
        <dbReference type="PROSITE-ProRule" id="PRU00042"/>
    </source>
</evidence>
<evidence type="ECO:0000256" key="7">
    <source>
        <dbReference type="ARBA" id="ARBA00023242"/>
    </source>
</evidence>
<feature type="region of interest" description="Disordered" evidence="9">
    <location>
        <begin position="1"/>
        <end position="55"/>
    </location>
</feature>
<proteinExistence type="predicted"/>
<evidence type="ECO:0000256" key="6">
    <source>
        <dbReference type="ARBA" id="ARBA00023125"/>
    </source>
</evidence>
<dbReference type="GO" id="GO:0008270">
    <property type="term" value="F:zinc ion binding"/>
    <property type="evidence" value="ECO:0007669"/>
    <property type="project" value="UniProtKB-KW"/>
</dbReference>
<evidence type="ECO:0000256" key="4">
    <source>
        <dbReference type="ARBA" id="ARBA00022771"/>
    </source>
</evidence>
<dbReference type="PANTHER" id="PTHR24392">
    <property type="entry name" value="ZINC FINGER PROTEIN"/>
    <property type="match status" value="1"/>
</dbReference>
<dbReference type="PROSITE" id="PS50157">
    <property type="entry name" value="ZINC_FINGER_C2H2_2"/>
    <property type="match status" value="3"/>
</dbReference>
<evidence type="ECO:0000313" key="11">
    <source>
        <dbReference type="Proteomes" id="UP000001554"/>
    </source>
</evidence>
<evidence type="ECO:0000256" key="5">
    <source>
        <dbReference type="ARBA" id="ARBA00022833"/>
    </source>
</evidence>
<keyword evidence="4 8" id="KW-0863">Zinc-finger</keyword>
<evidence type="ECO:0000259" key="10">
    <source>
        <dbReference type="PROSITE" id="PS50157"/>
    </source>
</evidence>
<evidence type="ECO:0000256" key="1">
    <source>
        <dbReference type="ARBA" id="ARBA00004123"/>
    </source>
</evidence>
<sequence>MGERCSEVAMDDRSTVHHGDKTSKSEKLDTERQQSNKWGISREEPCGVESDHPPGQVHTEQAGFLALKRTVDRRFECTECDYRPAKKVKLSRHTRKHTGEKPYKCDICDYSAAKKDHLESHMEKHTSEKRFMCVECGYRTGVKPYTCDYCDYSAARKFHLDRHMAKHTDEKPFMCGKCGYRAADLSYLTP</sequence>
<dbReference type="GO" id="GO:0005634">
    <property type="term" value="C:nucleus"/>
    <property type="evidence" value="ECO:0007669"/>
    <property type="project" value="UniProtKB-SubCell"/>
</dbReference>
<feature type="domain" description="C2H2-type" evidence="10">
    <location>
        <begin position="103"/>
        <end position="130"/>
    </location>
</feature>
<dbReference type="InterPro" id="IPR013087">
    <property type="entry name" value="Znf_C2H2_type"/>
</dbReference>
<gene>
    <name evidence="12" type="primary">LOC118408159</name>
</gene>
<dbReference type="GO" id="GO:0003677">
    <property type="term" value="F:DNA binding"/>
    <property type="evidence" value="ECO:0007669"/>
    <property type="project" value="UniProtKB-KW"/>
</dbReference>
<dbReference type="AlphaFoldDB" id="A0A9J7HRZ4"/>
<name>A0A9J7HRZ4_BRAFL</name>
<keyword evidence="5" id="KW-0862">Zinc</keyword>
<organism evidence="11 12">
    <name type="scientific">Branchiostoma floridae</name>
    <name type="common">Florida lancelet</name>
    <name type="synonym">Amphioxus</name>
    <dbReference type="NCBI Taxonomy" id="7739"/>
    <lineage>
        <taxon>Eukaryota</taxon>
        <taxon>Metazoa</taxon>
        <taxon>Chordata</taxon>
        <taxon>Cephalochordata</taxon>
        <taxon>Leptocardii</taxon>
        <taxon>Amphioxiformes</taxon>
        <taxon>Branchiostomatidae</taxon>
        <taxon>Branchiostoma</taxon>
    </lineage>
</organism>
<dbReference type="GeneID" id="118408159"/>
<evidence type="ECO:0000256" key="9">
    <source>
        <dbReference type="SAM" id="MobiDB-lite"/>
    </source>
</evidence>
<keyword evidence="3" id="KW-0677">Repeat</keyword>
<dbReference type="SUPFAM" id="SSF57667">
    <property type="entry name" value="beta-beta-alpha zinc fingers"/>
    <property type="match status" value="2"/>
</dbReference>
<feature type="domain" description="C2H2-type" evidence="10">
    <location>
        <begin position="75"/>
        <end position="102"/>
    </location>
</feature>
<evidence type="ECO:0000256" key="3">
    <source>
        <dbReference type="ARBA" id="ARBA00022737"/>
    </source>
</evidence>
<feature type="compositionally biased region" description="Basic and acidic residues" evidence="9">
    <location>
        <begin position="1"/>
        <end position="52"/>
    </location>
</feature>
<dbReference type="PANTHER" id="PTHR24392:SF31">
    <property type="entry name" value="C2H2-TYPE DOMAIN-CONTAINING PROTEIN"/>
    <property type="match status" value="1"/>
</dbReference>
<dbReference type="Pfam" id="PF00096">
    <property type="entry name" value="zf-C2H2"/>
    <property type="match status" value="2"/>
</dbReference>
<keyword evidence="2" id="KW-0479">Metal-binding</keyword>
<dbReference type="RefSeq" id="XP_035664690.1">
    <property type="nucleotide sequence ID" value="XM_035808797.1"/>
</dbReference>
<dbReference type="FunFam" id="3.30.160.60:FF:002319">
    <property type="entry name" value="Uncharacterized protein"/>
    <property type="match status" value="1"/>
</dbReference>
<dbReference type="OrthoDB" id="6162327at2759"/>
<keyword evidence="6" id="KW-0238">DNA-binding</keyword>
<reference evidence="12" key="1">
    <citation type="submission" date="2025-08" db="UniProtKB">
        <authorList>
            <consortium name="RefSeq"/>
        </authorList>
    </citation>
    <scope>IDENTIFICATION</scope>
    <source>
        <strain evidence="12">S238N-H82</strain>
        <tissue evidence="12">Testes</tissue>
    </source>
</reference>
<evidence type="ECO:0000256" key="2">
    <source>
        <dbReference type="ARBA" id="ARBA00022723"/>
    </source>
</evidence>
<comment type="subcellular location">
    <subcellularLocation>
        <location evidence="1">Nucleus</location>
    </subcellularLocation>
</comment>
<feature type="domain" description="C2H2-type" evidence="10">
    <location>
        <begin position="145"/>
        <end position="172"/>
    </location>
</feature>
<keyword evidence="7" id="KW-0539">Nucleus</keyword>
<dbReference type="InterPro" id="IPR036236">
    <property type="entry name" value="Znf_C2H2_sf"/>
</dbReference>
<keyword evidence="11" id="KW-1185">Reference proteome</keyword>
<dbReference type="KEGG" id="bfo:118408159"/>